<name>A0A0A0EI69_9RHOB</name>
<reference evidence="1 2" key="1">
    <citation type="journal article" date="2015" name="Antonie Van Leeuwenhoek">
        <title>Pseudooceanicola atlanticus gen. nov. sp. nov., isolated from surface seawater of the Atlantic Ocean and reclassification of Oceanicola batsensis, Oceanicola marinus, Oceanicola nitratireducens, Oceanicola nanhaiensis, Oceanicola antarcticus and Oceanicola flagellatus, as Pseudooceanicola batsensis comb. nov., Pseudooceanicola marinus comb. nov., Pseudooceanicola nitratireducens comb. nov., Pseudooceanicola nanhaiensis comb. nov., Pseudooceanicola antarcticus comb. nov., and Pseudooceanicola flagellatus comb. nov.</title>
        <authorList>
            <person name="Lai Q."/>
            <person name="Li G."/>
            <person name="Liu X."/>
            <person name="Du Y."/>
            <person name="Sun F."/>
            <person name="Shao Z."/>
        </authorList>
    </citation>
    <scope>NUCLEOTIDE SEQUENCE [LARGE SCALE GENOMIC DNA]</scope>
    <source>
        <strain evidence="1 2">22II-s11g</strain>
    </source>
</reference>
<proteinExistence type="predicted"/>
<sequence length="147" mass="16013">MTQTFSAGIRQSLDVAQDKIEYIARGAIQDVCELMSRRVEGLADGGAFIEGFVPVVSSELIQSQEVAINGGVVGQGDVSYVALISGMQVGDVIEAVYTAPHARRIEYGFSGEDKLGRTFNHPGRFFVLRAVQQWPTIFDMNVAPFKV</sequence>
<evidence type="ECO:0000313" key="2">
    <source>
        <dbReference type="Proteomes" id="UP000030004"/>
    </source>
</evidence>
<dbReference type="Proteomes" id="UP000030004">
    <property type="component" value="Unassembled WGS sequence"/>
</dbReference>
<dbReference type="RefSeq" id="WP_052418086.1">
    <property type="nucleotide sequence ID" value="NZ_AQQX01000001.1"/>
</dbReference>
<evidence type="ECO:0000313" key="1">
    <source>
        <dbReference type="EMBL" id="KGM50661.1"/>
    </source>
</evidence>
<protein>
    <submittedName>
        <fullName evidence="1">Uncharacterized protein</fullName>
    </submittedName>
</protein>
<gene>
    <name evidence="1" type="ORF">ATO9_04105</name>
</gene>
<dbReference type="OrthoDB" id="982480at2"/>
<organism evidence="1 2">
    <name type="scientific">Pseudooceanicola atlanticus</name>
    <dbReference type="NCBI Taxonomy" id="1461694"/>
    <lineage>
        <taxon>Bacteria</taxon>
        <taxon>Pseudomonadati</taxon>
        <taxon>Pseudomonadota</taxon>
        <taxon>Alphaproteobacteria</taxon>
        <taxon>Rhodobacterales</taxon>
        <taxon>Paracoccaceae</taxon>
        <taxon>Pseudooceanicola</taxon>
    </lineage>
</organism>
<keyword evidence="2" id="KW-1185">Reference proteome</keyword>
<accession>A0A0A0EI69</accession>
<dbReference type="eggNOG" id="ENOG50337S0">
    <property type="taxonomic scope" value="Bacteria"/>
</dbReference>
<dbReference type="EMBL" id="AQQX01000001">
    <property type="protein sequence ID" value="KGM50661.1"/>
    <property type="molecule type" value="Genomic_DNA"/>
</dbReference>
<dbReference type="AlphaFoldDB" id="A0A0A0EI69"/>
<comment type="caution">
    <text evidence="1">The sequence shown here is derived from an EMBL/GenBank/DDBJ whole genome shotgun (WGS) entry which is preliminary data.</text>
</comment>